<dbReference type="InterPro" id="IPR045841">
    <property type="entry name" value="E3_UBR4_N"/>
</dbReference>
<organism evidence="2 3">
    <name type="scientific">Chionoecetes opilio</name>
    <name type="common">Atlantic snow crab</name>
    <name type="synonym">Cancer opilio</name>
    <dbReference type="NCBI Taxonomy" id="41210"/>
    <lineage>
        <taxon>Eukaryota</taxon>
        <taxon>Metazoa</taxon>
        <taxon>Ecdysozoa</taxon>
        <taxon>Arthropoda</taxon>
        <taxon>Crustacea</taxon>
        <taxon>Multicrustacea</taxon>
        <taxon>Malacostraca</taxon>
        <taxon>Eumalacostraca</taxon>
        <taxon>Eucarida</taxon>
        <taxon>Decapoda</taxon>
        <taxon>Pleocyemata</taxon>
        <taxon>Brachyura</taxon>
        <taxon>Eubrachyura</taxon>
        <taxon>Majoidea</taxon>
        <taxon>Majidae</taxon>
        <taxon>Chionoecetes</taxon>
    </lineage>
</organism>
<dbReference type="Pfam" id="PF19423">
    <property type="entry name" value="E3_UBR4_N"/>
    <property type="match status" value="1"/>
</dbReference>
<comment type="caution">
    <text evidence="2">The sequence shown here is derived from an EMBL/GenBank/DDBJ whole genome shotgun (WGS) entry which is preliminary data.</text>
</comment>
<dbReference type="OrthoDB" id="8184185at2759"/>
<evidence type="ECO:0000313" key="2">
    <source>
        <dbReference type="EMBL" id="KAG0725109.1"/>
    </source>
</evidence>
<dbReference type="AlphaFoldDB" id="A0A8J4YKI6"/>
<sequence length="352" mass="37741">MPLMTLEQLPAFSDLYMLDTVLARLQVTLDDACQKGDIDLRSGDCADLLRALDISAEQLPISGLLTLIQALSHATRWSLLQQMNSVLEEGSKLPPEALDAYCSVLAVSAGHLPRAGRHPPCLTRSALPAPLKTVLDNWNANTMTDFPAAHAWLNSLSGDVLPGESYVSGVVMGHAGTLSAQTTFTINLALKHVMHTLVTFATDLAGWCNDDKTGGLLTTTLISLSADATCDHVSQSLSAALDRLLPLQEGADSTTSPDPFQLTLFSHLLSHVESLLQSGSHVVVDEQILEGCTSVLEELLELPTGKLALDKFLAESRLSSVLLSPPISADVKSSTLPTHIIKFFIKLFQLGE</sequence>
<dbReference type="Proteomes" id="UP000770661">
    <property type="component" value="Unassembled WGS sequence"/>
</dbReference>
<keyword evidence="3" id="KW-1185">Reference proteome</keyword>
<gene>
    <name evidence="2" type="primary">UBR4</name>
    <name evidence="2" type="ORF">GWK47_039244</name>
</gene>
<reference evidence="2" key="1">
    <citation type="submission" date="2020-07" db="EMBL/GenBank/DDBJ databases">
        <title>The High-quality genome of the commercially important snow crab, Chionoecetes opilio.</title>
        <authorList>
            <person name="Jeong J.-H."/>
            <person name="Ryu S."/>
        </authorList>
    </citation>
    <scope>NUCLEOTIDE SEQUENCE</scope>
    <source>
        <strain evidence="2">MADBK_172401_WGS</strain>
        <tissue evidence="2">Digestive gland</tissue>
    </source>
</reference>
<protein>
    <submittedName>
        <fullName evidence="2">E3 ubiquitin-protein ligase UBR4</fullName>
    </submittedName>
</protein>
<name>A0A8J4YKI6_CHIOP</name>
<dbReference type="EMBL" id="JACEEZ010006000">
    <property type="protein sequence ID" value="KAG0725109.1"/>
    <property type="molecule type" value="Genomic_DNA"/>
</dbReference>
<feature type="domain" description="E3 ubiquitin-protein ligase UBR4 N-terminal" evidence="1">
    <location>
        <begin position="4"/>
        <end position="352"/>
    </location>
</feature>
<evidence type="ECO:0000313" key="3">
    <source>
        <dbReference type="Proteomes" id="UP000770661"/>
    </source>
</evidence>
<proteinExistence type="predicted"/>
<evidence type="ECO:0000259" key="1">
    <source>
        <dbReference type="Pfam" id="PF19423"/>
    </source>
</evidence>
<accession>A0A8J4YKI6</accession>